<accession>A0A397IZ47</accession>
<feature type="domain" description="Glycoside hydrolase 35 catalytic" evidence="4">
    <location>
        <begin position="104"/>
        <end position="262"/>
    </location>
</feature>
<evidence type="ECO:0000259" key="4">
    <source>
        <dbReference type="Pfam" id="PF01301"/>
    </source>
</evidence>
<protein>
    <recommendedName>
        <fullName evidence="4">Glycoside hydrolase 35 catalytic domain-containing protein</fullName>
    </recommendedName>
</protein>
<dbReference type="AlphaFoldDB" id="A0A397IZ47"/>
<dbReference type="Gene3D" id="2.60.120.260">
    <property type="entry name" value="Galactose-binding domain-like"/>
    <property type="match status" value="2"/>
</dbReference>
<dbReference type="STRING" id="1348612.A0A397IZ47"/>
<dbReference type="PRINTS" id="PR00742">
    <property type="entry name" value="GLHYDRLASE35"/>
</dbReference>
<evidence type="ECO:0000313" key="5">
    <source>
        <dbReference type="EMBL" id="RHZ78153.1"/>
    </source>
</evidence>
<dbReference type="InterPro" id="IPR031330">
    <property type="entry name" value="Gly_Hdrlase_35_cat"/>
</dbReference>
<dbReference type="Pfam" id="PF01301">
    <property type="entry name" value="Glyco_hydro_35"/>
    <property type="match status" value="2"/>
</dbReference>
<dbReference type="InterPro" id="IPR001944">
    <property type="entry name" value="Glycoside_Hdrlase_35"/>
</dbReference>
<keyword evidence="3" id="KW-0812">Transmembrane</keyword>
<comment type="caution">
    <text evidence="5">The sequence shown here is derived from an EMBL/GenBank/DDBJ whole genome shotgun (WGS) entry which is preliminary data.</text>
</comment>
<dbReference type="GO" id="GO:0004553">
    <property type="term" value="F:hydrolase activity, hydrolyzing O-glycosyl compounds"/>
    <property type="evidence" value="ECO:0007669"/>
    <property type="project" value="InterPro"/>
</dbReference>
<evidence type="ECO:0000256" key="1">
    <source>
        <dbReference type="ARBA" id="ARBA00009809"/>
    </source>
</evidence>
<organism evidence="5 6">
    <name type="scientific">Diversispora epigaea</name>
    <dbReference type="NCBI Taxonomy" id="1348612"/>
    <lineage>
        <taxon>Eukaryota</taxon>
        <taxon>Fungi</taxon>
        <taxon>Fungi incertae sedis</taxon>
        <taxon>Mucoromycota</taxon>
        <taxon>Glomeromycotina</taxon>
        <taxon>Glomeromycetes</taxon>
        <taxon>Diversisporales</taxon>
        <taxon>Diversisporaceae</taxon>
        <taxon>Diversispora</taxon>
    </lineage>
</organism>
<evidence type="ECO:0000256" key="2">
    <source>
        <dbReference type="RuleBase" id="RU003679"/>
    </source>
</evidence>
<evidence type="ECO:0000313" key="6">
    <source>
        <dbReference type="Proteomes" id="UP000266861"/>
    </source>
</evidence>
<dbReference type="SUPFAM" id="SSF51445">
    <property type="entry name" value="(Trans)glycosidases"/>
    <property type="match status" value="1"/>
</dbReference>
<name>A0A397IZ47_9GLOM</name>
<proteinExistence type="inferred from homology"/>
<dbReference type="Proteomes" id="UP000266861">
    <property type="component" value="Unassembled WGS sequence"/>
</dbReference>
<dbReference type="EMBL" id="PQFF01000157">
    <property type="protein sequence ID" value="RHZ78153.1"/>
    <property type="molecule type" value="Genomic_DNA"/>
</dbReference>
<feature type="transmembrane region" description="Helical" evidence="3">
    <location>
        <begin position="42"/>
        <end position="71"/>
    </location>
</feature>
<gene>
    <name evidence="5" type="ORF">Glove_167g95</name>
</gene>
<feature type="domain" description="Glycoside hydrolase 35 catalytic" evidence="4">
    <location>
        <begin position="380"/>
        <end position="477"/>
    </location>
</feature>
<keyword evidence="3" id="KW-0472">Membrane</keyword>
<comment type="similarity">
    <text evidence="1 2">Belongs to the glycosyl hydrolase 35 family.</text>
</comment>
<dbReference type="InterPro" id="IPR017853">
    <property type="entry name" value="GH"/>
</dbReference>
<dbReference type="OrthoDB" id="1657402at2759"/>
<evidence type="ECO:0000256" key="3">
    <source>
        <dbReference type="SAM" id="Phobius"/>
    </source>
</evidence>
<dbReference type="SUPFAM" id="SSF49785">
    <property type="entry name" value="Galactose-binding domain-like"/>
    <property type="match status" value="1"/>
</dbReference>
<keyword evidence="6" id="KW-1185">Reference proteome</keyword>
<dbReference type="GO" id="GO:0005975">
    <property type="term" value="P:carbohydrate metabolic process"/>
    <property type="evidence" value="ECO:0007669"/>
    <property type="project" value="InterPro"/>
</dbReference>
<reference evidence="5 6" key="1">
    <citation type="submission" date="2018-08" db="EMBL/GenBank/DDBJ databases">
        <title>Genome and evolution of the arbuscular mycorrhizal fungus Diversispora epigaea (formerly Glomus versiforme) and its bacterial endosymbionts.</title>
        <authorList>
            <person name="Sun X."/>
            <person name="Fei Z."/>
            <person name="Harrison M."/>
        </authorList>
    </citation>
    <scope>NUCLEOTIDE SEQUENCE [LARGE SCALE GENOMIC DNA]</scope>
    <source>
        <strain evidence="5 6">IT104</strain>
    </source>
</reference>
<dbReference type="Gene3D" id="3.20.20.80">
    <property type="entry name" value="Glycosidases"/>
    <property type="match status" value="1"/>
</dbReference>
<dbReference type="InterPro" id="IPR008979">
    <property type="entry name" value="Galactose-bd-like_sf"/>
</dbReference>
<dbReference type="PANTHER" id="PTHR23421">
    <property type="entry name" value="BETA-GALACTOSIDASE RELATED"/>
    <property type="match status" value="1"/>
</dbReference>
<keyword evidence="3" id="KW-1133">Transmembrane helix</keyword>
<sequence>MDLLLKLFRICISGYLLGLCYKNKIFDILQPQKNVIQFPPILILFLIMAIVELAALLAFIPASFVALYVWLLQSRKGSLPITTSEVSYNRSKYGNILNWDKYCLYIHGIPTLIISGEFHYWRLPDRSRWKSILKKYRAGGFNCIRIYFHWGYHSPDEGIYHFDGNRDIDYLLDLCEELNLYVLAAPGPYICAETQAGGFPIWVIEKVQKLRHVLHSGFKSYDPTFSEYEKQWFENVLPIIARHQITSKSDGCVLAVQIENELLEKVLSIPFGLHDEMRFLCKSARDCEITVPLFTNDPFEAGSFIAKPEIDSKPSYHFFDRKTFGLDLYGFDKYFVFVPASEPIPWAFNVQENPKKWKSWNPKDVMKALDGIESTVRGFGYEAAKSPIFIPELQGGWFTTYKSQHTFDDVYNFYGDSFTRIVFDSVLAQGCTMLSFYMAYGGTNWGTLGDIDGYTSYDYSACIREYGYISSRLRKLRLGILFAHSFSDLLVKTECVRNPNITTSIKNVFNSQRRSLVNSNNQNNQSNQNNQNNGVLFTFMRNFSEQKHPIFQVYVKYQEGQRRAQKYLMQCYLPYKSSFIAIGNYITTTGLKLIFSTLPIHLRIILPSIKNEENEDISLADTSCEIWIVPVNNIGEMAFQGEIMVDGNLGYSIRKVGHAIHILSFSGVVGFARIRNTESTKDLYILALHKESLGTLHAVFDDYHWIKTNNRKNFLNHSPLIVTWGTQNVHFDYSKMVIETEHGDQEHEISILSYRKPADHVRLHTHQTYPLPFIYKKQLTAGEKTSEVHLVPKLYDWQTRVTNFKELGWRKVNIEKGGGAIENNYVSGHVLYHAKFQSDYDASDVQLYINMRHRCTIFVNNQFVGGHTTFSRQFLFPGAKFGPEIFKSLGGEKYDITQYLNSPGSEEKNSMIIFVDNWGLGRQSVIFSDANNPRGIISVNIKGLEPNTEIEWNICGVDVSKLENSYSSTGIPDENKELSWEDHNLGITMYGILPNDGIRWWKFKFRHPIDIKFKDILTAPLRLVIYGSFTSYIILNEILIGRYYGNGDCPQHDFYLMDGILKFGEENEIKMMVYSWEIVDPEEIKLEIRGWEVDDVNKTGNLIRSKKGGNFEDEIDFELKSWIVRKEIIPLTFNQDNSNNELL</sequence>